<keyword evidence="2" id="KW-0479">Metal-binding</keyword>
<evidence type="ECO:0000313" key="4">
    <source>
        <dbReference type="EMBL" id="RDE19183.1"/>
    </source>
</evidence>
<dbReference type="Pfam" id="PF07687">
    <property type="entry name" value="M20_dimer"/>
    <property type="match status" value="1"/>
</dbReference>
<dbReference type="GO" id="GO:0050118">
    <property type="term" value="F:N-acetyldiaminopimelate deacetylase activity"/>
    <property type="evidence" value="ECO:0007669"/>
    <property type="project" value="UniProtKB-ARBA"/>
</dbReference>
<protein>
    <submittedName>
        <fullName evidence="4">Amidohydrolase</fullName>
    </submittedName>
</protein>
<dbReference type="Gene3D" id="3.30.70.360">
    <property type="match status" value="1"/>
</dbReference>
<reference evidence="4 5" key="1">
    <citation type="submission" date="2018-07" db="EMBL/GenBank/DDBJ databases">
        <title>Motiliproteus coralliicola sp. nov., a bacterium isolated from Coral.</title>
        <authorList>
            <person name="Wang G."/>
        </authorList>
    </citation>
    <scope>NUCLEOTIDE SEQUENCE [LARGE SCALE GENOMIC DNA]</scope>
    <source>
        <strain evidence="4 5">C34</strain>
    </source>
</reference>
<keyword evidence="1 4" id="KW-0378">Hydrolase</keyword>
<dbReference type="Pfam" id="PF01546">
    <property type="entry name" value="Peptidase_M20"/>
    <property type="match status" value="1"/>
</dbReference>
<dbReference type="PANTHER" id="PTHR11014:SF63">
    <property type="entry name" value="METALLOPEPTIDASE, PUTATIVE (AFU_ORTHOLOGUE AFUA_6G09600)-RELATED"/>
    <property type="match status" value="1"/>
</dbReference>
<proteinExistence type="predicted"/>
<dbReference type="PANTHER" id="PTHR11014">
    <property type="entry name" value="PEPTIDASE M20 FAMILY MEMBER"/>
    <property type="match status" value="1"/>
</dbReference>
<evidence type="ECO:0000259" key="3">
    <source>
        <dbReference type="Pfam" id="PF07687"/>
    </source>
</evidence>
<dbReference type="GO" id="GO:0019877">
    <property type="term" value="P:diaminopimelate biosynthetic process"/>
    <property type="evidence" value="ECO:0007669"/>
    <property type="project" value="UniProtKB-ARBA"/>
</dbReference>
<feature type="domain" description="Peptidase M20 dimerisation" evidence="3">
    <location>
        <begin position="174"/>
        <end position="268"/>
    </location>
</feature>
<feature type="binding site" evidence="2">
    <location>
        <position position="91"/>
    </location>
    <ligand>
        <name>Mn(2+)</name>
        <dbReference type="ChEBI" id="CHEBI:29035"/>
        <label>2</label>
    </ligand>
</feature>
<dbReference type="AlphaFoldDB" id="A0A369WCZ8"/>
<evidence type="ECO:0000256" key="1">
    <source>
        <dbReference type="ARBA" id="ARBA00022801"/>
    </source>
</evidence>
<dbReference type="Gene3D" id="3.40.630.10">
    <property type="entry name" value="Zn peptidases"/>
    <property type="match status" value="1"/>
</dbReference>
<keyword evidence="2" id="KW-0464">Manganese</keyword>
<dbReference type="SUPFAM" id="SSF55031">
    <property type="entry name" value="Bacterial exopeptidase dimerisation domain"/>
    <property type="match status" value="1"/>
</dbReference>
<evidence type="ECO:0000313" key="5">
    <source>
        <dbReference type="Proteomes" id="UP000253769"/>
    </source>
</evidence>
<dbReference type="FunFam" id="3.30.70.360:FF:000001">
    <property type="entry name" value="N-acetyldiaminopimelate deacetylase"/>
    <property type="match status" value="1"/>
</dbReference>
<feature type="binding site" evidence="2">
    <location>
        <position position="150"/>
    </location>
    <ligand>
        <name>Mn(2+)</name>
        <dbReference type="ChEBI" id="CHEBI:29035"/>
        <label>2</label>
    </ligand>
</feature>
<organism evidence="4 5">
    <name type="scientific">Motiliproteus coralliicola</name>
    <dbReference type="NCBI Taxonomy" id="2283196"/>
    <lineage>
        <taxon>Bacteria</taxon>
        <taxon>Pseudomonadati</taxon>
        <taxon>Pseudomonadota</taxon>
        <taxon>Gammaproteobacteria</taxon>
        <taxon>Oceanospirillales</taxon>
        <taxon>Oceanospirillaceae</taxon>
        <taxon>Motiliproteus</taxon>
    </lineage>
</organism>
<comment type="caution">
    <text evidence="4">The sequence shown here is derived from an EMBL/GenBank/DDBJ whole genome shotgun (WGS) entry which is preliminary data.</text>
</comment>
<feature type="binding site" evidence="2">
    <location>
        <position position="348"/>
    </location>
    <ligand>
        <name>Mn(2+)</name>
        <dbReference type="ChEBI" id="CHEBI:29035"/>
        <label>2</label>
    </ligand>
</feature>
<dbReference type="InterPro" id="IPR017439">
    <property type="entry name" value="Amidohydrolase"/>
</dbReference>
<accession>A0A369WCZ8</accession>
<comment type="cofactor">
    <cofactor evidence="2">
        <name>Mn(2+)</name>
        <dbReference type="ChEBI" id="CHEBI:29035"/>
    </cofactor>
    <text evidence="2">The Mn(2+) ion enhances activity.</text>
</comment>
<keyword evidence="5" id="KW-1185">Reference proteome</keyword>
<dbReference type="EMBL" id="QQOH01000004">
    <property type="protein sequence ID" value="RDE19183.1"/>
    <property type="molecule type" value="Genomic_DNA"/>
</dbReference>
<dbReference type="SUPFAM" id="SSF53187">
    <property type="entry name" value="Zn-dependent exopeptidases"/>
    <property type="match status" value="1"/>
</dbReference>
<name>A0A369WCZ8_9GAMM</name>
<dbReference type="GO" id="GO:0046872">
    <property type="term" value="F:metal ion binding"/>
    <property type="evidence" value="ECO:0007669"/>
    <property type="project" value="UniProtKB-KW"/>
</dbReference>
<feature type="binding site" evidence="2">
    <location>
        <position position="124"/>
    </location>
    <ligand>
        <name>Mn(2+)</name>
        <dbReference type="ChEBI" id="CHEBI:29035"/>
        <label>2</label>
    </ligand>
</feature>
<feature type="binding site" evidence="2">
    <location>
        <position position="89"/>
    </location>
    <ligand>
        <name>Mn(2+)</name>
        <dbReference type="ChEBI" id="CHEBI:29035"/>
        <label>2</label>
    </ligand>
</feature>
<dbReference type="NCBIfam" id="TIGR01891">
    <property type="entry name" value="amidohydrolases"/>
    <property type="match status" value="1"/>
</dbReference>
<evidence type="ECO:0000256" key="2">
    <source>
        <dbReference type="PIRSR" id="PIRSR005962-1"/>
    </source>
</evidence>
<dbReference type="InterPro" id="IPR011650">
    <property type="entry name" value="Peptidase_M20_dimer"/>
</dbReference>
<dbReference type="CDD" id="cd05666">
    <property type="entry name" value="M20_Acy1-like"/>
    <property type="match status" value="1"/>
</dbReference>
<dbReference type="InterPro" id="IPR002933">
    <property type="entry name" value="Peptidase_M20"/>
</dbReference>
<dbReference type="OrthoDB" id="9777385at2"/>
<dbReference type="InterPro" id="IPR036264">
    <property type="entry name" value="Bact_exopeptidase_dim_dom"/>
</dbReference>
<dbReference type="Proteomes" id="UP000253769">
    <property type="component" value="Unassembled WGS sequence"/>
</dbReference>
<sequence>MQQWRRDLHAHPETAYEEHRTAAKVAELLREFGLEVHTGLAVTGVVGVLRGRQPGQKSVALRADMDALNLQELNTFDHCSTHPGKMHGCGHDGHTTMLLGAAKHLAENPDFAGTLVFIFQPAEEGRAGAKKMCEEGLFDKFPVDAVYGMHNWPGLDAGYFAVHNGPVMASMAVFDIDIVGQGAHGGMPHLGVDPVPVAAQLISALQSIVARGLNPLDSGVVSVTRMHGGDAYNVIPESIRLSGTCRAFSAEMQDHLEAEMQRRVEHICAAHGANGTLDYRRGYPATINDPEHAQRCAEVTGALVGEAKVKRCEPPSMGAEDFSFMLEQRPGAYIWIGNGSSEGGRGLHNPHYDFNDEILPLGASYWVNLAQACLTPDSSD</sequence>
<gene>
    <name evidence="4" type="ORF">DV711_15555</name>
</gene>
<dbReference type="PIRSF" id="PIRSF005962">
    <property type="entry name" value="Pept_M20D_amidohydro"/>
    <property type="match status" value="1"/>
</dbReference>